<organism evidence="4 5">
    <name type="scientific">Pikeienuella piscinae</name>
    <dbReference type="NCBI Taxonomy" id="2748098"/>
    <lineage>
        <taxon>Bacteria</taxon>
        <taxon>Pseudomonadati</taxon>
        <taxon>Pseudomonadota</taxon>
        <taxon>Alphaproteobacteria</taxon>
        <taxon>Rhodobacterales</taxon>
        <taxon>Paracoccaceae</taxon>
        <taxon>Pikeienuella</taxon>
    </lineage>
</organism>
<comment type="catalytic activity">
    <reaction evidence="1">
        <text>2-hydroxychromene-2-carboxylate = (3E)-4-(2-hydroxyphenyl)-2-oxobut-3-enoate</text>
        <dbReference type="Rhea" id="RHEA:27401"/>
        <dbReference type="ChEBI" id="CHEBI:59350"/>
        <dbReference type="ChEBI" id="CHEBI:59353"/>
        <dbReference type="EC" id="5.99.1.4"/>
    </reaction>
</comment>
<dbReference type="Gene3D" id="3.40.30.10">
    <property type="entry name" value="Glutaredoxin"/>
    <property type="match status" value="1"/>
</dbReference>
<dbReference type="Proteomes" id="UP000503336">
    <property type="component" value="Chromosome"/>
</dbReference>
<evidence type="ECO:0000256" key="1">
    <source>
        <dbReference type="PIRNR" id="PIRNR006386"/>
    </source>
</evidence>
<dbReference type="GO" id="GO:0006749">
    <property type="term" value="P:glutathione metabolic process"/>
    <property type="evidence" value="ECO:0007669"/>
    <property type="project" value="TreeGrafter"/>
</dbReference>
<dbReference type="InterPro" id="IPR001853">
    <property type="entry name" value="DSBA-like_thioredoxin_dom"/>
</dbReference>
<accession>A0A7L5BTJ9</accession>
<evidence type="ECO:0000259" key="3">
    <source>
        <dbReference type="Pfam" id="PF01323"/>
    </source>
</evidence>
<dbReference type="PANTHER" id="PTHR42943">
    <property type="entry name" value="GLUTATHIONE S-TRANSFERASE KAPPA"/>
    <property type="match status" value="1"/>
</dbReference>
<evidence type="ECO:0000313" key="4">
    <source>
        <dbReference type="EMBL" id="QIE55380.1"/>
    </source>
</evidence>
<proteinExistence type="inferred from homology"/>
<sequence length="192" mass="20829">MRIEFFFDFGSPASYLAWTQLAKLEAAGEVALRPFLLGGVFKATGNNSPVTVPAKGKWMTEDLHRWADAYGVPLKFPRSFPLNTIAPMRGAAALEGDARFPTYVQAVYEAMFGRGEDISDPETLRAALKGAGLDAKAILGSMTEEPVKAKLKATTEEAIARGAFGAPTFFVADQMHFGNDRIDWVIRAAKPA</sequence>
<dbReference type="PANTHER" id="PTHR42943:SF2">
    <property type="entry name" value="GLUTATHIONE S-TRANSFERASE KAPPA 1"/>
    <property type="match status" value="1"/>
</dbReference>
<keyword evidence="5" id="KW-1185">Reference proteome</keyword>
<dbReference type="GO" id="GO:1901170">
    <property type="term" value="P:naphthalene catabolic process"/>
    <property type="evidence" value="ECO:0007669"/>
    <property type="project" value="InterPro"/>
</dbReference>
<dbReference type="PIRSF" id="PIRSF006386">
    <property type="entry name" value="HCCAis_GSTk"/>
    <property type="match status" value="1"/>
</dbReference>
<protein>
    <recommendedName>
        <fullName evidence="1">2-hydroxychromene-2-carboxylate isomerase</fullName>
        <ecNumber evidence="1">5.99.1.4</ecNumber>
    </recommendedName>
</protein>
<dbReference type="InterPro" id="IPR014440">
    <property type="entry name" value="HCCAis_GSTk"/>
</dbReference>
<dbReference type="RefSeq" id="WP_165097217.1">
    <property type="nucleotide sequence ID" value="NZ_CP049056.1"/>
</dbReference>
<dbReference type="SUPFAM" id="SSF52833">
    <property type="entry name" value="Thioredoxin-like"/>
    <property type="match status" value="1"/>
</dbReference>
<dbReference type="CDD" id="cd03022">
    <property type="entry name" value="DsbA_HCCA_Iso"/>
    <property type="match status" value="1"/>
</dbReference>
<dbReference type="InterPro" id="IPR051924">
    <property type="entry name" value="GST_Kappa/NadH"/>
</dbReference>
<dbReference type="AlphaFoldDB" id="A0A7L5BTJ9"/>
<dbReference type="InterPro" id="IPR044087">
    <property type="entry name" value="NahD-like"/>
</dbReference>
<name>A0A7L5BTJ9_9RHOB</name>
<dbReference type="InterPro" id="IPR036249">
    <property type="entry name" value="Thioredoxin-like_sf"/>
</dbReference>
<dbReference type="GO" id="GO:0018845">
    <property type="term" value="F:2-hydroxychromene-2-carboxylate isomerase activity"/>
    <property type="evidence" value="ECO:0007669"/>
    <property type="project" value="UniProtKB-UniRule"/>
</dbReference>
<evidence type="ECO:0000313" key="5">
    <source>
        <dbReference type="Proteomes" id="UP000503336"/>
    </source>
</evidence>
<dbReference type="EC" id="5.99.1.4" evidence="1"/>
<keyword evidence="1 4" id="KW-0413">Isomerase</keyword>
<gene>
    <name evidence="4" type="ORF">G5B40_07865</name>
</gene>
<comment type="similarity">
    <text evidence="1">Belongs to the GST superfamily. NadH family.</text>
</comment>
<feature type="domain" description="DSBA-like thioredoxin" evidence="3">
    <location>
        <begin position="3"/>
        <end position="183"/>
    </location>
</feature>
<dbReference type="GO" id="GO:0004364">
    <property type="term" value="F:glutathione transferase activity"/>
    <property type="evidence" value="ECO:0007669"/>
    <property type="project" value="TreeGrafter"/>
</dbReference>
<evidence type="ECO:0000256" key="2">
    <source>
        <dbReference type="PIRSR" id="PIRSR006386-1"/>
    </source>
</evidence>
<reference evidence="4 5" key="1">
    <citation type="submission" date="2020-02" db="EMBL/GenBank/DDBJ databases">
        <title>complete genome sequence of Rhodobacteraceae bacterium.</title>
        <authorList>
            <person name="Park J."/>
            <person name="Kim Y.-S."/>
            <person name="Kim K.-H."/>
        </authorList>
    </citation>
    <scope>NUCLEOTIDE SEQUENCE [LARGE SCALE GENOMIC DNA]</scope>
    <source>
        <strain evidence="4 5">RR4-56</strain>
    </source>
</reference>
<feature type="active site" description="Nucleophile" evidence="2">
    <location>
        <position position="11"/>
    </location>
</feature>
<dbReference type="GO" id="GO:0004602">
    <property type="term" value="F:glutathione peroxidase activity"/>
    <property type="evidence" value="ECO:0007669"/>
    <property type="project" value="TreeGrafter"/>
</dbReference>
<dbReference type="EMBL" id="CP049056">
    <property type="protein sequence ID" value="QIE55380.1"/>
    <property type="molecule type" value="Genomic_DNA"/>
</dbReference>
<dbReference type="KEGG" id="hdh:G5B40_07865"/>
<dbReference type="Pfam" id="PF01323">
    <property type="entry name" value="DSBA"/>
    <property type="match status" value="1"/>
</dbReference>